<feature type="compositionally biased region" description="Acidic residues" evidence="3">
    <location>
        <begin position="968"/>
        <end position="984"/>
    </location>
</feature>
<feature type="region of interest" description="Disordered" evidence="3">
    <location>
        <begin position="2272"/>
        <end position="2300"/>
    </location>
</feature>
<feature type="compositionally biased region" description="Basic and acidic residues" evidence="3">
    <location>
        <begin position="2162"/>
        <end position="2175"/>
    </location>
</feature>
<keyword evidence="1" id="KW-0808">Transferase</keyword>
<protein>
    <recommendedName>
        <fullName evidence="6">HECT-type E3 ubiquitin transferase</fullName>
    </recommendedName>
</protein>
<reference evidence="4" key="2">
    <citation type="submission" date="2022-06" db="UniProtKB">
        <authorList>
            <consortium name="EnsemblMetazoa"/>
        </authorList>
    </citation>
    <scope>IDENTIFICATION</scope>
    <source>
        <strain evidence="4">DF5081</strain>
    </source>
</reference>
<feature type="region of interest" description="Disordered" evidence="3">
    <location>
        <begin position="807"/>
        <end position="830"/>
    </location>
</feature>
<dbReference type="InterPro" id="IPR025527">
    <property type="entry name" value="HUWE1/Rev1_UBM"/>
</dbReference>
<accession>A0A8R1DL01</accession>
<feature type="compositionally biased region" description="Low complexity" evidence="3">
    <location>
        <begin position="985"/>
        <end position="997"/>
    </location>
</feature>
<organism evidence="4 5">
    <name type="scientific">Caenorhabditis japonica</name>
    <dbReference type="NCBI Taxonomy" id="281687"/>
    <lineage>
        <taxon>Eukaryota</taxon>
        <taxon>Metazoa</taxon>
        <taxon>Ecdysozoa</taxon>
        <taxon>Nematoda</taxon>
        <taxon>Chromadorea</taxon>
        <taxon>Rhabditida</taxon>
        <taxon>Rhabditina</taxon>
        <taxon>Rhabditomorpha</taxon>
        <taxon>Rhabditoidea</taxon>
        <taxon>Rhabditidae</taxon>
        <taxon>Peloderinae</taxon>
        <taxon>Caenorhabditis</taxon>
    </lineage>
</organism>
<feature type="compositionally biased region" description="Acidic residues" evidence="3">
    <location>
        <begin position="1029"/>
        <end position="1066"/>
    </location>
</feature>
<feature type="compositionally biased region" description="Low complexity" evidence="3">
    <location>
        <begin position="1444"/>
        <end position="1457"/>
    </location>
</feature>
<dbReference type="Pfam" id="PF14377">
    <property type="entry name" value="UBM"/>
    <property type="match status" value="3"/>
</dbReference>
<evidence type="ECO:0000313" key="5">
    <source>
        <dbReference type="Proteomes" id="UP000005237"/>
    </source>
</evidence>
<feature type="coiled-coil region" evidence="2">
    <location>
        <begin position="1613"/>
        <end position="1640"/>
    </location>
</feature>
<feature type="region of interest" description="Disordered" evidence="3">
    <location>
        <begin position="1115"/>
        <end position="1146"/>
    </location>
</feature>
<feature type="region of interest" description="Disordered" evidence="3">
    <location>
        <begin position="1395"/>
        <end position="1519"/>
    </location>
</feature>
<feature type="compositionally biased region" description="Basic and acidic residues" evidence="3">
    <location>
        <begin position="1555"/>
        <end position="1564"/>
    </location>
</feature>
<feature type="compositionally biased region" description="Low complexity" evidence="3">
    <location>
        <begin position="609"/>
        <end position="624"/>
    </location>
</feature>
<feature type="region of interest" description="Disordered" evidence="3">
    <location>
        <begin position="963"/>
        <end position="997"/>
    </location>
</feature>
<feature type="compositionally biased region" description="Low complexity" evidence="3">
    <location>
        <begin position="1419"/>
        <end position="1433"/>
    </location>
</feature>
<feature type="region of interest" description="Disordered" evidence="3">
    <location>
        <begin position="2162"/>
        <end position="2196"/>
    </location>
</feature>
<keyword evidence="5" id="KW-1185">Reference proteome</keyword>
<dbReference type="EnsemblMetazoa" id="CJA05736a.1">
    <property type="protein sequence ID" value="CJA05736a.1"/>
    <property type="gene ID" value="WBGene00124940"/>
</dbReference>
<evidence type="ECO:0000256" key="2">
    <source>
        <dbReference type="SAM" id="Coils"/>
    </source>
</evidence>
<feature type="region of interest" description="Disordered" evidence="3">
    <location>
        <begin position="1010"/>
        <end position="1081"/>
    </location>
</feature>
<dbReference type="Gene3D" id="6.10.250.1630">
    <property type="match status" value="1"/>
</dbReference>
<feature type="compositionally biased region" description="Basic and acidic residues" evidence="3">
    <location>
        <begin position="1395"/>
        <end position="1410"/>
    </location>
</feature>
<dbReference type="Proteomes" id="UP000005237">
    <property type="component" value="Unassembled WGS sequence"/>
</dbReference>
<evidence type="ECO:0000256" key="3">
    <source>
        <dbReference type="SAM" id="MobiDB-lite"/>
    </source>
</evidence>
<feature type="compositionally biased region" description="Basic and acidic residues" evidence="3">
    <location>
        <begin position="2280"/>
        <end position="2291"/>
    </location>
</feature>
<feature type="compositionally biased region" description="Acidic residues" evidence="3">
    <location>
        <begin position="1125"/>
        <end position="1141"/>
    </location>
</feature>
<dbReference type="PANTHER" id="PTHR13275:SF4">
    <property type="entry name" value="VACUOLAR PROTEIN SORTING-ASSOCIATED PROTEIN 72 HOMOLOG"/>
    <property type="match status" value="1"/>
</dbReference>
<feature type="region of interest" description="Disordered" evidence="3">
    <location>
        <begin position="604"/>
        <end position="624"/>
    </location>
</feature>
<proteinExistence type="predicted"/>
<evidence type="ECO:0000313" key="4">
    <source>
        <dbReference type="EnsemblMetazoa" id="CJA05736a.1"/>
    </source>
</evidence>
<evidence type="ECO:0008006" key="6">
    <source>
        <dbReference type="Google" id="ProtNLM"/>
    </source>
</evidence>
<feature type="region of interest" description="Disordered" evidence="3">
    <location>
        <begin position="1555"/>
        <end position="1594"/>
    </location>
</feature>
<feature type="compositionally biased region" description="Low complexity" evidence="3">
    <location>
        <begin position="1573"/>
        <end position="1594"/>
    </location>
</feature>
<dbReference type="PANTHER" id="PTHR13275">
    <property type="entry name" value="YL-1 PROTEIN TRANSCRIPTION FACTOR-LIKE 1"/>
    <property type="match status" value="1"/>
</dbReference>
<name>A0A8R1DL01_CAEJA</name>
<reference evidence="5" key="1">
    <citation type="submission" date="2010-08" db="EMBL/GenBank/DDBJ databases">
        <authorList>
            <consortium name="Caenorhabditis japonica Sequencing Consortium"/>
            <person name="Wilson R.K."/>
        </authorList>
    </citation>
    <scope>NUCLEOTIDE SEQUENCE [LARGE SCALE GENOMIC DNA]</scope>
    <source>
        <strain evidence="5">DF5081</strain>
    </source>
</reference>
<keyword evidence="2" id="KW-0175">Coiled coil</keyword>
<feature type="compositionally biased region" description="Basic residues" evidence="3">
    <location>
        <begin position="809"/>
        <end position="819"/>
    </location>
</feature>
<dbReference type="GO" id="GO:0016740">
    <property type="term" value="F:transferase activity"/>
    <property type="evidence" value="ECO:0007669"/>
    <property type="project" value="UniProtKB-KW"/>
</dbReference>
<sequence length="2415" mass="266587">MKLVFRGGRTDFRKFFCRILQKGEGTPPISCDERIRAQEVINAFRDEAPIHLALVQQAIGGSAAPAAGSTSAAIPNVEEIERRLNEHLSEVSHDDVLSGDELVRSAQRVLDTMGLVSISEQLSDACPNDGSEMSSERVVNAALDLVRNSRTPLFEENIATPLIPPLSQLKIDQDVSLNSACKQLFPLVNRLLLVSNDTIHPCAELIISIFPAMTEEWRKEHLIATIIGQDLIKMLGNLVEQEVDDNEVPRKHEVARTMANRLHFAVLIFDKVGEEYVEWINSTTIVDNMLKSLDYLVRRINNVEYYQSLITRIVCWFDFYAKIQRFISRRKFLKSLAPTLEWHFQQVEEDTLRRRAEFPNGERKWVAFDQQSQKILNDAFFSGVRWAKLSLKRPGRTPRKTEVDFITMKHFDGNTSTSRENVKADLPANVDINIKDLMTSEASLSFTNVNNDRLLRLATDVIRSGNLDPKCSHSMLSFIARLTRAPHNANQFLENGGVEALLQLRARCSPTYPFLVSMILRHCIDDDSMSSVIYEKTLRAYIASSSPQSSSSVADYSPSKPKDFVETLQLFSAMSSWNPLVFTEVINKIARTQDNDIVLMTKEKEKKATSGPTTSSTCTSSSHPTVVENNYRSLKVVHLMIIEIFEGHFPTSGSGQSRMLSKEKILSILSEIIKSYPSLAVVISEMRHGEQAEMTVMHKLIDTYVSPSPENVETANALKTLIAVISAAQNASKAQESLVMDIKNALASYSDKALDMRGEGVILQQENELRPEEREAAMNAFKTDEKEVLMKIQDLCAIIVTMCQSCPPQHHHHHHHHHHTTSDRNRSHHQNSVMKLFHKKKICADLVKTIHSLQLGTKESLDTVNQILKTLDTLLEGAGQNQNSLPALPRSFIEMVAGRRAGTRDREVAGGVGVHERQDLDNLIGHDAGFAFDGEMRQLLRRLNDETFRGVGVGAGAARARVAQQAGDDNDGEEEEEEEEEGSETSETSQNDAVQGNEEGVEVVVAEAIPVPIQEDEHEEDENLRVDIIGEEEDGEEEDNEDDDDDDDADDDGDGEDDEEDSEGDQGEQPGGGVGPHIIDLDDIDEDADDEEDERLEQEIMNDDEGAVRILQAANGEPSRRLLVDDDEDDDDDGDEDSMEDDGARLDLDDDYFGIGGHFGDIHRVDDMLFQHSFGRGPISAIADIFRDEIDYFFYRPSYRPERRLTAPRSTFGVVSEHPLLTRPPSDSDVPRRLPPTSYRAEILMHGPGGRTALHRQNAIRRTTTETRELEAISRGIRMSELQPGRMVVRGGEVLHPTSFFDHIFDIRPTNVSFSQRMAAYRNYNSAFQDSREERRDARATQVPNILERLDSYMNSMDPVSVRFVTVIVNSLLTKFHKAREAQIKKEAEAKAKAKKEAESAKKAAEEKKLGAHIRRHAQAAAAASPATLAETPAPTPAEMGLATPATTNTTITVSDTVAPTPASASSGAEPMETGDEVPQSSAATAASSVAGVEELEEDAPEAVPPPSQDQEPPAAPSEEFREILGDIDVPDGVDPAFLAALPEEMRAEVIRDYQRQQRAERASRPVAPAPAQPAASAAAAPADGADAPPQEEAPAAPLVEPIDPVFLNALPPELQEEVLAEHERRLREAEEQQRRRQNATAAPVVEMDGAAVIASLPLNERAQVLAEMDETELAGLPSEMQNEARRARATHIEPNLAARYQRFLFRGAPVSAGLSMRGGGGGRGGAARPVANAGPVVGAQAGNAYQAPSDHAHLLDRESILTLCMLYLVDNNRVPHTRLQKVLRSACVNQATCDFIIWCLLALLDKASDANSDDEEINSIVPAYLDSIAVSGVGHNERALRIAENAQKVSIHSMLAVPMCKNILDLLASIARAYPGNFLPALLRRGAKPADVGKQSPTFHQFWTMVQNSSKAPKTKECTATPEQQLESCPLGQMLDSLQKPTMAKSPLKEKVLKVASQIMVTLPMDTLSLLKAKRDDDDDGEDKKPLSQKLEYVIRVMTTGSCATEGLNDGLTILSEAMRTFDDSTSITIYDHLFSAVTKLGEQLLPQIDHLIVELDEAQSQSQSQVQKLEEGLPSEQPSTSKTAQLVVDISGRTATGRFDGERLVIDGDQNTRLQMSSCKELQLPAVTVLTDKGGAQYALLSALQTLVKVRTYMKAIRKDKAKREAKKSKEPSVDTPAPTEDVANEGTVPPPPAEAVTVTVTATEEGEEAEEQEVEEPRISERLASLESLWCSLSECLLRLGKASDPHAVLALQPAAEAFFLVHASQQQQQQQHKSKKEAATEVTKRTDGGQSTSTAVPAAVATSFSHEGLREDFDPDTTKLIEFAEKHRQVLNQALRQNNAVLSTGGPFAILTQFPKLLDFDVKRKFFRKELTKLEPSKKSKKERKNNLVTKMKIAKYEVQRNALAFVASGQ</sequence>
<evidence type="ECO:0000256" key="1">
    <source>
        <dbReference type="ARBA" id="ARBA00022679"/>
    </source>
</evidence>
<feature type="region of interest" description="Disordered" evidence="3">
    <location>
        <begin position="2065"/>
        <end position="2085"/>
    </location>
</feature>
<dbReference type="GO" id="GO:0005634">
    <property type="term" value="C:nucleus"/>
    <property type="evidence" value="ECO:0007669"/>
    <property type="project" value="TreeGrafter"/>
</dbReference>
<feature type="compositionally biased region" description="Low complexity" evidence="3">
    <location>
        <begin position="1481"/>
        <end position="1491"/>
    </location>
</feature>